<feature type="signal peptide" evidence="4">
    <location>
        <begin position="1"/>
        <end position="26"/>
    </location>
</feature>
<feature type="chain" id="PRO_5015473317" evidence="4">
    <location>
        <begin position="27"/>
        <end position="538"/>
    </location>
</feature>
<dbReference type="Pfam" id="PF00561">
    <property type="entry name" value="Abhydrolase_1"/>
    <property type="match status" value="1"/>
</dbReference>
<evidence type="ECO:0000256" key="3">
    <source>
        <dbReference type="SAM" id="MobiDB-lite"/>
    </source>
</evidence>
<dbReference type="PANTHER" id="PTHR43798:SF27">
    <property type="entry name" value="HYDROLASE ALPHA_BETA HYDROLASE FOLD FAMILY"/>
    <property type="match status" value="1"/>
</dbReference>
<keyword evidence="4" id="KW-0732">Signal</keyword>
<evidence type="ECO:0000256" key="2">
    <source>
        <dbReference type="ARBA" id="ARBA00022801"/>
    </source>
</evidence>
<reference evidence="7" key="1">
    <citation type="submission" date="2016-08" db="EMBL/GenBank/DDBJ databases">
        <authorList>
            <person name="Merda D."/>
            <person name="Briand M."/>
            <person name="Taghouti G."/>
            <person name="Carrere S."/>
            <person name="Gouzy J."/>
            <person name="Portier P."/>
            <person name="Jacques M.-A."/>
            <person name="Fischer-Le Saux M."/>
        </authorList>
    </citation>
    <scope>NUCLEOTIDE SEQUENCE [LARGE SCALE GENOMIC DNA]</scope>
    <source>
        <strain evidence="7">CFBP1817</strain>
    </source>
</reference>
<dbReference type="Proteomes" id="UP000239939">
    <property type="component" value="Unassembled WGS sequence"/>
</dbReference>
<evidence type="ECO:0000313" key="6">
    <source>
        <dbReference type="EMBL" id="PPV00253.1"/>
    </source>
</evidence>
<dbReference type="InterPro" id="IPR050266">
    <property type="entry name" value="AB_hydrolase_sf"/>
</dbReference>
<evidence type="ECO:0000259" key="5">
    <source>
        <dbReference type="Pfam" id="PF00561"/>
    </source>
</evidence>
<protein>
    <submittedName>
        <fullName evidence="6">Alpha/beta hydrolase</fullName>
    </submittedName>
</protein>
<dbReference type="SUPFAM" id="SSF53474">
    <property type="entry name" value="alpha/beta-Hydrolases"/>
    <property type="match status" value="1"/>
</dbReference>
<accession>A0A2S7F4J1</accession>
<dbReference type="PANTHER" id="PTHR43798">
    <property type="entry name" value="MONOACYLGLYCEROL LIPASE"/>
    <property type="match status" value="1"/>
</dbReference>
<feature type="domain" description="AB hydrolase-1" evidence="5">
    <location>
        <begin position="128"/>
        <end position="495"/>
    </location>
</feature>
<sequence>MVDMVKQPTVVAALLIAMLAAGCQRADTPAENPPAKYAAASTKAGAAAPSRTQLRAAKTQTGTAAGNRYGTLQFVPCTLSSGSAAGNIEAQCASLRVPENPAAPTGRRIELKIAWLESDAGAGSKPDPVFFIVGGPGQSATQVAAIVDMGLHEVRKQRDIFLVDQRGTGGSHPLECRDAAGKPLTLDNSSAATAEQLTDYARQCAQGLRNDADPRYFTTRQAIGDLDAVRAALGVQSINLIGGSYGTRVAQHYATRYPQHTRSVVLDGVAPNDLVIGGEFARTFEDAIALQASQCRKEAACAKRFPVDTRTQLRQAVERLRQAPVAVDYRDPRTGELHHEQVTADTVVGLAFGFSYAPETASLLPLVLDEAAAGRYASLMALAQMSASDMSDRMNRAMQWSVLCSEDAGRYTPTAGKDATLLGAAVAQMFFAPCKAWPALPAPAADAAPFTSNVPVLLLSGELDPVTPPRYAERVLPGLPNGRHLVAPGQGHGVFRLGRMPKLLGQFLQTTDAKALEARCVDSLNSVPAFTSFNGWEP</sequence>
<dbReference type="GO" id="GO:0006508">
    <property type="term" value="P:proteolysis"/>
    <property type="evidence" value="ECO:0007669"/>
    <property type="project" value="InterPro"/>
</dbReference>
<keyword evidence="2 6" id="KW-0378">Hydrolase</keyword>
<keyword evidence="7" id="KW-1185">Reference proteome</keyword>
<comment type="caution">
    <text evidence="6">The sequence shown here is derived from an EMBL/GenBank/DDBJ whole genome shotgun (WGS) entry which is preliminary data.</text>
</comment>
<evidence type="ECO:0000313" key="7">
    <source>
        <dbReference type="Proteomes" id="UP000239939"/>
    </source>
</evidence>
<feature type="compositionally biased region" description="Low complexity" evidence="3">
    <location>
        <begin position="35"/>
        <end position="48"/>
    </location>
</feature>
<dbReference type="AlphaFoldDB" id="A0A2S7F4J1"/>
<proteinExistence type="inferred from homology"/>
<dbReference type="Gene3D" id="3.40.50.1820">
    <property type="entry name" value="alpha/beta hydrolase"/>
    <property type="match status" value="1"/>
</dbReference>
<dbReference type="InterPro" id="IPR002410">
    <property type="entry name" value="Peptidase_S33"/>
</dbReference>
<feature type="region of interest" description="Disordered" evidence="3">
    <location>
        <begin position="30"/>
        <end position="52"/>
    </location>
</feature>
<dbReference type="InterPro" id="IPR029058">
    <property type="entry name" value="AB_hydrolase_fold"/>
</dbReference>
<dbReference type="GO" id="GO:0016020">
    <property type="term" value="C:membrane"/>
    <property type="evidence" value="ECO:0007669"/>
    <property type="project" value="TreeGrafter"/>
</dbReference>
<dbReference type="OrthoDB" id="4510475at2"/>
<comment type="similarity">
    <text evidence="1">Belongs to the peptidase S33 family.</text>
</comment>
<organism evidence="6 7">
    <name type="scientific">Xanthomonas populi</name>
    <dbReference type="NCBI Taxonomy" id="53414"/>
    <lineage>
        <taxon>Bacteria</taxon>
        <taxon>Pseudomonadati</taxon>
        <taxon>Pseudomonadota</taxon>
        <taxon>Gammaproteobacteria</taxon>
        <taxon>Lysobacterales</taxon>
        <taxon>Lysobacteraceae</taxon>
        <taxon>Xanthomonas</taxon>
    </lineage>
</organism>
<dbReference type="GO" id="GO:0008233">
    <property type="term" value="F:peptidase activity"/>
    <property type="evidence" value="ECO:0007669"/>
    <property type="project" value="InterPro"/>
</dbReference>
<name>A0A2S7F4J1_9XANT</name>
<evidence type="ECO:0000256" key="1">
    <source>
        <dbReference type="ARBA" id="ARBA00010088"/>
    </source>
</evidence>
<gene>
    <name evidence="6" type="ORF">XpopCFBP1817_01440</name>
</gene>
<dbReference type="EMBL" id="MDEJ01000004">
    <property type="protein sequence ID" value="PPV00253.1"/>
    <property type="molecule type" value="Genomic_DNA"/>
</dbReference>
<evidence type="ECO:0000256" key="4">
    <source>
        <dbReference type="SAM" id="SignalP"/>
    </source>
</evidence>
<dbReference type="InterPro" id="IPR000073">
    <property type="entry name" value="AB_hydrolase_1"/>
</dbReference>
<dbReference type="PROSITE" id="PS51257">
    <property type="entry name" value="PROKAR_LIPOPROTEIN"/>
    <property type="match status" value="1"/>
</dbReference>
<dbReference type="PRINTS" id="PR00793">
    <property type="entry name" value="PROAMNOPTASE"/>
</dbReference>